<dbReference type="AlphaFoldDB" id="A0A8T0ES10"/>
<comment type="caution">
    <text evidence="1">The sequence shown here is derived from an EMBL/GenBank/DDBJ whole genome shotgun (WGS) entry which is preliminary data.</text>
</comment>
<protein>
    <submittedName>
        <fullName evidence="1">Uncharacterized protein</fullName>
    </submittedName>
</protein>
<name>A0A8T0ES10_ARGBR</name>
<sequence length="81" mass="9135">MAHNSPSVFHCLLPGQSGLLRDEEFHMSRAAIVLLSSQGKKRMKDAAEKLLQQLLSTIQRCKKCRIAVLKRSVSGFKEILR</sequence>
<reference evidence="1" key="2">
    <citation type="submission" date="2020-06" db="EMBL/GenBank/DDBJ databases">
        <authorList>
            <person name="Sheffer M."/>
        </authorList>
    </citation>
    <scope>NUCLEOTIDE SEQUENCE</scope>
</reference>
<proteinExistence type="predicted"/>
<dbReference type="Proteomes" id="UP000807504">
    <property type="component" value="Unassembled WGS sequence"/>
</dbReference>
<dbReference type="EMBL" id="JABXBU010002072">
    <property type="protein sequence ID" value="KAF8778228.1"/>
    <property type="molecule type" value="Genomic_DNA"/>
</dbReference>
<evidence type="ECO:0000313" key="2">
    <source>
        <dbReference type="Proteomes" id="UP000807504"/>
    </source>
</evidence>
<evidence type="ECO:0000313" key="1">
    <source>
        <dbReference type="EMBL" id="KAF8778228.1"/>
    </source>
</evidence>
<gene>
    <name evidence="1" type="ORF">HNY73_014969</name>
</gene>
<reference evidence="1" key="1">
    <citation type="journal article" date="2020" name="bioRxiv">
        <title>Chromosome-level reference genome of the European wasp spider Argiope bruennichi: a resource for studies on range expansion and evolutionary adaptation.</title>
        <authorList>
            <person name="Sheffer M.M."/>
            <person name="Hoppe A."/>
            <person name="Krehenwinkel H."/>
            <person name="Uhl G."/>
            <person name="Kuss A.W."/>
            <person name="Jensen L."/>
            <person name="Jensen C."/>
            <person name="Gillespie R.G."/>
            <person name="Hoff K.J."/>
            <person name="Prost S."/>
        </authorList>
    </citation>
    <scope>NUCLEOTIDE SEQUENCE</scope>
</reference>
<accession>A0A8T0ES10</accession>
<keyword evidence="2" id="KW-1185">Reference proteome</keyword>
<organism evidence="1 2">
    <name type="scientific">Argiope bruennichi</name>
    <name type="common">Wasp spider</name>
    <name type="synonym">Aranea bruennichi</name>
    <dbReference type="NCBI Taxonomy" id="94029"/>
    <lineage>
        <taxon>Eukaryota</taxon>
        <taxon>Metazoa</taxon>
        <taxon>Ecdysozoa</taxon>
        <taxon>Arthropoda</taxon>
        <taxon>Chelicerata</taxon>
        <taxon>Arachnida</taxon>
        <taxon>Araneae</taxon>
        <taxon>Araneomorphae</taxon>
        <taxon>Entelegynae</taxon>
        <taxon>Araneoidea</taxon>
        <taxon>Araneidae</taxon>
        <taxon>Argiope</taxon>
    </lineage>
</organism>